<sequence>MRKSVVVELLFNEKKYGLEKFLLLLLLWFVISYVGALFQVSLILLYVPVLMLMLITGLIKIMWYNKKEKKNTRVSDWIGIVLAFIVLGASVFHYWQDSRVEEAVYDAIGEKVGDESFTINYFEEIEREENTYLVHYTVEGENTEYLEWYDWRNGELIHKNTKTLGDMG</sequence>
<feature type="transmembrane region" description="Helical" evidence="1">
    <location>
        <begin position="44"/>
        <end position="65"/>
    </location>
</feature>
<reference evidence="3" key="1">
    <citation type="journal article" date="2019" name="Int. J. Syst. Evol. Microbiol.">
        <title>The Global Catalogue of Microorganisms (GCM) 10K type strain sequencing project: providing services to taxonomists for standard genome sequencing and annotation.</title>
        <authorList>
            <consortium name="The Broad Institute Genomics Platform"/>
            <consortium name="The Broad Institute Genome Sequencing Center for Infectious Disease"/>
            <person name="Wu L."/>
            <person name="Ma J."/>
        </authorList>
    </citation>
    <scope>NUCLEOTIDE SEQUENCE [LARGE SCALE GENOMIC DNA]</scope>
    <source>
        <strain evidence="3">CGMCC 1.15353</strain>
    </source>
</reference>
<dbReference type="RefSeq" id="WP_188653713.1">
    <property type="nucleotide sequence ID" value="NZ_BMIN01000008.1"/>
</dbReference>
<accession>A0ABQ1Q6C0</accession>
<proteinExistence type="predicted"/>
<comment type="caution">
    <text evidence="2">The sequence shown here is derived from an EMBL/GenBank/DDBJ whole genome shotgun (WGS) entry which is preliminary data.</text>
</comment>
<keyword evidence="1" id="KW-0472">Membrane</keyword>
<evidence type="ECO:0000313" key="3">
    <source>
        <dbReference type="Proteomes" id="UP000642571"/>
    </source>
</evidence>
<keyword evidence="1" id="KW-0812">Transmembrane</keyword>
<name>A0ABQ1Q6C0_9BACI</name>
<evidence type="ECO:0008006" key="4">
    <source>
        <dbReference type="Google" id="ProtNLM"/>
    </source>
</evidence>
<evidence type="ECO:0000313" key="2">
    <source>
        <dbReference type="EMBL" id="GGD14100.1"/>
    </source>
</evidence>
<organism evidence="2 3">
    <name type="scientific">Pontibacillus salipaludis</name>
    <dbReference type="NCBI Taxonomy" id="1697394"/>
    <lineage>
        <taxon>Bacteria</taxon>
        <taxon>Bacillati</taxon>
        <taxon>Bacillota</taxon>
        <taxon>Bacilli</taxon>
        <taxon>Bacillales</taxon>
        <taxon>Bacillaceae</taxon>
        <taxon>Pontibacillus</taxon>
    </lineage>
</organism>
<protein>
    <recommendedName>
        <fullName evidence="4">DUF4178 domain-containing protein</fullName>
    </recommendedName>
</protein>
<feature type="transmembrane region" description="Helical" evidence="1">
    <location>
        <begin position="21"/>
        <end position="38"/>
    </location>
</feature>
<keyword evidence="1" id="KW-1133">Transmembrane helix</keyword>
<dbReference type="EMBL" id="BMIN01000008">
    <property type="protein sequence ID" value="GGD14100.1"/>
    <property type="molecule type" value="Genomic_DNA"/>
</dbReference>
<evidence type="ECO:0000256" key="1">
    <source>
        <dbReference type="SAM" id="Phobius"/>
    </source>
</evidence>
<dbReference type="Proteomes" id="UP000642571">
    <property type="component" value="Unassembled WGS sequence"/>
</dbReference>
<feature type="transmembrane region" description="Helical" evidence="1">
    <location>
        <begin position="77"/>
        <end position="95"/>
    </location>
</feature>
<keyword evidence="3" id="KW-1185">Reference proteome</keyword>
<gene>
    <name evidence="2" type="ORF">GCM10011389_22190</name>
</gene>